<reference evidence="5" key="2">
    <citation type="submission" date="2014-09" db="EMBL/GenBank/DDBJ databases">
        <authorList>
            <person name="Bishop-Lilly K.A."/>
            <person name="Broomall S.M."/>
            <person name="Chain P.S."/>
            <person name="Chertkov O."/>
            <person name="Coyne S.R."/>
            <person name="Daligault H.E."/>
            <person name="Davenport K.W."/>
            <person name="Erkkila T."/>
            <person name="Frey K.G."/>
            <person name="Gibbons H.S."/>
            <person name="Gu W."/>
            <person name="Jaissle J."/>
            <person name="Johnson S.L."/>
            <person name="Koroleva G.I."/>
            <person name="Ladner J.T."/>
            <person name="Lo C.-C."/>
            <person name="Minogue T.D."/>
            <person name="Munk C."/>
            <person name="Palacios G.F."/>
            <person name="Redden C.L."/>
            <person name="Rosenzweig C.N."/>
            <person name="Scholz M.B."/>
            <person name="Teshima H."/>
            <person name="Xu Y."/>
        </authorList>
    </citation>
    <scope>NUCLEOTIDE SEQUENCE</scope>
    <source>
        <strain evidence="5">Mb9</strain>
    </source>
</reference>
<keyword evidence="4" id="KW-0808">Transferase</keyword>
<keyword evidence="4" id="KW-0418">Kinase</keyword>
<dbReference type="KEGG" id="mfc:BRM9_1755"/>
<keyword evidence="7" id="KW-1185">Reference proteome</keyword>
<dbReference type="Gene3D" id="3.30.450.40">
    <property type="match status" value="1"/>
</dbReference>
<dbReference type="InterPro" id="IPR029016">
    <property type="entry name" value="GAF-like_dom_sf"/>
</dbReference>
<dbReference type="PROSITE" id="PS50113">
    <property type="entry name" value="PAC"/>
    <property type="match status" value="1"/>
</dbReference>
<dbReference type="EMBL" id="CP006933">
    <property type="protein sequence ID" value="AIS32565.1"/>
    <property type="molecule type" value="Genomic_DNA"/>
</dbReference>
<organism evidence="4 6">
    <name type="scientific">Methanobacterium formicicum</name>
    <dbReference type="NCBI Taxonomy" id="2162"/>
    <lineage>
        <taxon>Archaea</taxon>
        <taxon>Methanobacteriati</taxon>
        <taxon>Methanobacteriota</taxon>
        <taxon>Methanomada group</taxon>
        <taxon>Methanobacteria</taxon>
        <taxon>Methanobacteriales</taxon>
        <taxon>Methanobacteriaceae</taxon>
        <taxon>Methanobacterium</taxon>
    </lineage>
</organism>
<dbReference type="Proteomes" id="UP000029661">
    <property type="component" value="Chromosome"/>
</dbReference>
<dbReference type="SUPFAM" id="SSF55785">
    <property type="entry name" value="PYP-like sensor domain (PAS domain)"/>
    <property type="match status" value="1"/>
</dbReference>
<dbReference type="PANTHER" id="PTHR43065">
    <property type="entry name" value="SENSOR HISTIDINE KINASE"/>
    <property type="match status" value="1"/>
</dbReference>
<dbReference type="PATRIC" id="fig|2162.10.peg.627"/>
<accession>A0A089ZH48</accession>
<dbReference type="PROSITE" id="PS50112">
    <property type="entry name" value="PAS"/>
    <property type="match status" value="1"/>
</dbReference>
<dbReference type="EMBL" id="LN734822">
    <property type="protein sequence ID" value="CEL24246.1"/>
    <property type="molecule type" value="Genomic_DNA"/>
</dbReference>
<dbReference type="SMART" id="SM00091">
    <property type="entry name" value="PAS"/>
    <property type="match status" value="1"/>
</dbReference>
<dbReference type="SUPFAM" id="SSF55874">
    <property type="entry name" value="ATPase domain of HSP90 chaperone/DNA topoisomerase II/histidine kinase"/>
    <property type="match status" value="1"/>
</dbReference>
<dbReference type="PROSITE" id="PS50109">
    <property type="entry name" value="HIS_KIN"/>
    <property type="match status" value="1"/>
</dbReference>
<dbReference type="InterPro" id="IPR013655">
    <property type="entry name" value="PAS_fold_3"/>
</dbReference>
<dbReference type="InterPro" id="IPR011495">
    <property type="entry name" value="Sig_transdc_His_kin_sub2_dim/P"/>
</dbReference>
<evidence type="ECO:0000313" key="7">
    <source>
        <dbReference type="Proteomes" id="UP000062768"/>
    </source>
</evidence>
<dbReference type="InterPro" id="IPR000700">
    <property type="entry name" value="PAS-assoc_C"/>
</dbReference>
<evidence type="ECO:0000259" key="3">
    <source>
        <dbReference type="PROSITE" id="PS50113"/>
    </source>
</evidence>
<dbReference type="InterPro" id="IPR003018">
    <property type="entry name" value="GAF"/>
</dbReference>
<gene>
    <name evidence="4" type="ORF">BRM9_1755</name>
    <name evidence="5" type="ORF">MB9_0602</name>
</gene>
<dbReference type="SMART" id="SM00387">
    <property type="entry name" value="HATPase_c"/>
    <property type="match status" value="1"/>
</dbReference>
<proteinExistence type="predicted"/>
<dbReference type="InterPro" id="IPR035965">
    <property type="entry name" value="PAS-like_dom_sf"/>
</dbReference>
<dbReference type="Pfam" id="PF07568">
    <property type="entry name" value="HisKA_2"/>
    <property type="match status" value="1"/>
</dbReference>
<evidence type="ECO:0000313" key="5">
    <source>
        <dbReference type="EMBL" id="CEL24246.1"/>
    </source>
</evidence>
<feature type="domain" description="PAS" evidence="2">
    <location>
        <begin position="249"/>
        <end position="319"/>
    </location>
</feature>
<dbReference type="InterPro" id="IPR005467">
    <property type="entry name" value="His_kinase_dom"/>
</dbReference>
<dbReference type="SUPFAM" id="SSF55781">
    <property type="entry name" value="GAF domain-like"/>
    <property type="match status" value="1"/>
</dbReference>
<dbReference type="Pfam" id="PF02518">
    <property type="entry name" value="HATPase_c"/>
    <property type="match status" value="1"/>
</dbReference>
<dbReference type="InterPro" id="IPR036890">
    <property type="entry name" value="HATPase_C_sf"/>
</dbReference>
<protein>
    <submittedName>
        <fullName evidence="4">Histidine kinase/PAS domain-containing protein</fullName>
    </submittedName>
</protein>
<feature type="domain" description="PAC" evidence="3">
    <location>
        <begin position="322"/>
        <end position="371"/>
    </location>
</feature>
<dbReference type="OrthoDB" id="8127at2157"/>
<dbReference type="NCBIfam" id="TIGR00229">
    <property type="entry name" value="sensory_box"/>
    <property type="match status" value="1"/>
</dbReference>
<dbReference type="CDD" id="cd00130">
    <property type="entry name" value="PAS"/>
    <property type="match status" value="1"/>
</dbReference>
<dbReference type="GO" id="GO:0016301">
    <property type="term" value="F:kinase activity"/>
    <property type="evidence" value="ECO:0007669"/>
    <property type="project" value="UniProtKB-KW"/>
</dbReference>
<evidence type="ECO:0000259" key="2">
    <source>
        <dbReference type="PROSITE" id="PS50112"/>
    </source>
</evidence>
<evidence type="ECO:0000259" key="1">
    <source>
        <dbReference type="PROSITE" id="PS50109"/>
    </source>
</evidence>
<dbReference type="InterPro" id="IPR003594">
    <property type="entry name" value="HATPase_dom"/>
</dbReference>
<name>A0A089ZH48_METFO</name>
<evidence type="ECO:0000313" key="4">
    <source>
        <dbReference type="EMBL" id="AIS32565.1"/>
    </source>
</evidence>
<dbReference type="Pfam" id="PF01590">
    <property type="entry name" value="GAF"/>
    <property type="match status" value="1"/>
</dbReference>
<dbReference type="Proteomes" id="UP000062768">
    <property type="component" value="Chromosome I"/>
</dbReference>
<dbReference type="PANTHER" id="PTHR43065:SF23">
    <property type="entry name" value="SENSOR HISTIDINE KINASE PDTAS"/>
    <property type="match status" value="1"/>
</dbReference>
<dbReference type="AlphaFoldDB" id="A0A089ZH48"/>
<sequence length="580" mass="66071">MGQSNKEVFEDPLFLNIFKKMESVENSESFEEYSVQFNKHLEIFSFSVGKNEYATIFKDISQRELFLRKKEELEKEITSRLKQQSALSEISQLTLSNASLKEIFHKTTEILAEALQVDYSKILRLLPQEQQFIMEAGVGWEVPSRDNYIILDNLESQAGYTLLSEKPVIVEDLSLETRFSGPQLLVDHGVTSGVSVIIGPLKDPYGVMGVHTVEHRIFSPFDVEFVQAVANVLANIINQNRISHELEESETRYRLLAENASDMISTHKTSGNYSYASPYSLELIGYLPEELKGESAFIFIHPDDIESVKENQAKLLSSGNIVISNYRLKHKEGDYVWVESTARILDPQTGEIIVITRDISERMVAEQELRSSLKDKEILLQEIHHRVKNNMQIISSLLNLQSNFITDPEAIGVFRESQNRVKSMALLHENLYQSREMDKVDFKQYVKKLTDNLLSTYSTQSSHLKTEISSENVKLNIETAIPCGLIINELLTNSLKYAFPQGEKGTVYLKIKAINDKYVLILGDNGVGLPPDFDLESTDTLGLRLVHNLVNQIDGELKVKNSKGTCFKIVFRELQYKKRI</sequence>
<dbReference type="Gene3D" id="3.30.450.20">
    <property type="entry name" value="PAS domain"/>
    <property type="match status" value="1"/>
</dbReference>
<reference evidence="4" key="1">
    <citation type="submission" date="2013-12" db="EMBL/GenBank/DDBJ databases">
        <title>The complete genome sequence of Methanobacterium sp. BRM9.</title>
        <authorList>
            <consortium name="Pastoral Greenhouse Gas Research Consortium"/>
            <person name="Kelly W.J."/>
            <person name="Leahy S.C."/>
            <person name="Perry R."/>
            <person name="Li D."/>
            <person name="Altermann E."/>
            <person name="Lambie S.C."/>
            <person name="Attwood G.T."/>
        </authorList>
    </citation>
    <scope>NUCLEOTIDE SEQUENCE [LARGE SCALE GENOMIC DNA]</scope>
    <source>
        <strain evidence="4">BRM9</strain>
    </source>
</reference>
<evidence type="ECO:0000313" key="6">
    <source>
        <dbReference type="Proteomes" id="UP000029661"/>
    </source>
</evidence>
<dbReference type="SMART" id="SM00065">
    <property type="entry name" value="GAF"/>
    <property type="match status" value="1"/>
</dbReference>
<dbReference type="Gene3D" id="3.30.565.10">
    <property type="entry name" value="Histidine kinase-like ATPase, C-terminal domain"/>
    <property type="match status" value="1"/>
</dbReference>
<dbReference type="Pfam" id="PF08447">
    <property type="entry name" value="PAS_3"/>
    <property type="match status" value="1"/>
</dbReference>
<dbReference type="InterPro" id="IPR000014">
    <property type="entry name" value="PAS"/>
</dbReference>
<dbReference type="STRING" id="2162.BRM9_1755"/>
<feature type="domain" description="Histidine kinase" evidence="1">
    <location>
        <begin position="382"/>
        <end position="575"/>
    </location>
</feature>